<dbReference type="Pfam" id="PF24476">
    <property type="entry name" value="DUF7580"/>
    <property type="match status" value="1"/>
</dbReference>
<dbReference type="VEuPathDB" id="FungiDB:ASPZODRAFT_11991"/>
<dbReference type="GO" id="GO:0004672">
    <property type="term" value="F:protein kinase activity"/>
    <property type="evidence" value="ECO:0007669"/>
    <property type="project" value="InterPro"/>
</dbReference>
<accession>A0A1L9SVD2</accession>
<dbReference type="AlphaFoldDB" id="A0A1L9SVD2"/>
<dbReference type="InterPro" id="IPR000719">
    <property type="entry name" value="Prot_kinase_dom"/>
</dbReference>
<dbReference type="InterPro" id="IPR056002">
    <property type="entry name" value="DUF7580"/>
</dbReference>
<dbReference type="Gene3D" id="1.20.120.1020">
    <property type="entry name" value="Prion-inhibition and propagation, HeLo domain"/>
    <property type="match status" value="1"/>
</dbReference>
<gene>
    <name evidence="2" type="ORF">ASPZODRAFT_11991</name>
</gene>
<evidence type="ECO:0000259" key="1">
    <source>
        <dbReference type="PROSITE" id="PS50011"/>
    </source>
</evidence>
<reference evidence="3" key="1">
    <citation type="journal article" date="2017" name="Genome Biol.">
        <title>Comparative genomics reveals high biological diversity and specific adaptations in the industrially and medically important fungal genus Aspergillus.</title>
        <authorList>
            <person name="de Vries R.P."/>
            <person name="Riley R."/>
            <person name="Wiebenga A."/>
            <person name="Aguilar-Osorio G."/>
            <person name="Amillis S."/>
            <person name="Uchima C.A."/>
            <person name="Anderluh G."/>
            <person name="Asadollahi M."/>
            <person name="Askin M."/>
            <person name="Barry K."/>
            <person name="Battaglia E."/>
            <person name="Bayram O."/>
            <person name="Benocci T."/>
            <person name="Braus-Stromeyer S.A."/>
            <person name="Caldana C."/>
            <person name="Canovas D."/>
            <person name="Cerqueira G.C."/>
            <person name="Chen F."/>
            <person name="Chen W."/>
            <person name="Choi C."/>
            <person name="Clum A."/>
            <person name="Dos Santos R.A."/>
            <person name="Damasio A.R."/>
            <person name="Diallinas G."/>
            <person name="Emri T."/>
            <person name="Fekete E."/>
            <person name="Flipphi M."/>
            <person name="Freyberg S."/>
            <person name="Gallo A."/>
            <person name="Gournas C."/>
            <person name="Habgood R."/>
            <person name="Hainaut M."/>
            <person name="Harispe M.L."/>
            <person name="Henrissat B."/>
            <person name="Hilden K.S."/>
            <person name="Hope R."/>
            <person name="Hossain A."/>
            <person name="Karabika E."/>
            <person name="Karaffa L."/>
            <person name="Karanyi Z."/>
            <person name="Krasevec N."/>
            <person name="Kuo A."/>
            <person name="Kusch H."/>
            <person name="LaButti K."/>
            <person name="Lagendijk E.L."/>
            <person name="Lapidus A."/>
            <person name="Levasseur A."/>
            <person name="Lindquist E."/>
            <person name="Lipzen A."/>
            <person name="Logrieco A.F."/>
            <person name="MacCabe A."/>
            <person name="Maekelae M.R."/>
            <person name="Malavazi I."/>
            <person name="Melin P."/>
            <person name="Meyer V."/>
            <person name="Mielnichuk N."/>
            <person name="Miskei M."/>
            <person name="Molnar A.P."/>
            <person name="Mule G."/>
            <person name="Ngan C.Y."/>
            <person name="Orejas M."/>
            <person name="Orosz E."/>
            <person name="Ouedraogo J.P."/>
            <person name="Overkamp K.M."/>
            <person name="Park H.-S."/>
            <person name="Perrone G."/>
            <person name="Piumi F."/>
            <person name="Punt P.J."/>
            <person name="Ram A.F."/>
            <person name="Ramon A."/>
            <person name="Rauscher S."/>
            <person name="Record E."/>
            <person name="Riano-Pachon D.M."/>
            <person name="Robert V."/>
            <person name="Roehrig J."/>
            <person name="Ruller R."/>
            <person name="Salamov A."/>
            <person name="Salih N.S."/>
            <person name="Samson R.A."/>
            <person name="Sandor E."/>
            <person name="Sanguinetti M."/>
            <person name="Schuetze T."/>
            <person name="Sepcic K."/>
            <person name="Shelest E."/>
            <person name="Sherlock G."/>
            <person name="Sophianopoulou V."/>
            <person name="Squina F.M."/>
            <person name="Sun H."/>
            <person name="Susca A."/>
            <person name="Todd R.B."/>
            <person name="Tsang A."/>
            <person name="Unkles S.E."/>
            <person name="van de Wiele N."/>
            <person name="van Rossen-Uffink D."/>
            <person name="Oliveira J.V."/>
            <person name="Vesth T.C."/>
            <person name="Visser J."/>
            <person name="Yu J.-H."/>
            <person name="Zhou M."/>
            <person name="Andersen M.R."/>
            <person name="Archer D.B."/>
            <person name="Baker S.E."/>
            <person name="Benoit I."/>
            <person name="Brakhage A.A."/>
            <person name="Braus G.H."/>
            <person name="Fischer R."/>
            <person name="Frisvad J.C."/>
            <person name="Goldman G.H."/>
            <person name="Houbraken J."/>
            <person name="Oakley B."/>
            <person name="Pocsi I."/>
            <person name="Scazzocchio C."/>
            <person name="Seiboth B."/>
            <person name="vanKuyk P.A."/>
            <person name="Wortman J."/>
            <person name="Dyer P.S."/>
            <person name="Grigoriev I.V."/>
        </authorList>
    </citation>
    <scope>NUCLEOTIDE SEQUENCE [LARGE SCALE GENOMIC DNA]</scope>
    <source>
        <strain evidence="3">CBS 506.65</strain>
    </source>
</reference>
<dbReference type="Pfam" id="PF14479">
    <property type="entry name" value="HeLo"/>
    <property type="match status" value="1"/>
</dbReference>
<organism evidence="2 3">
    <name type="scientific">Penicilliopsis zonata CBS 506.65</name>
    <dbReference type="NCBI Taxonomy" id="1073090"/>
    <lineage>
        <taxon>Eukaryota</taxon>
        <taxon>Fungi</taxon>
        <taxon>Dikarya</taxon>
        <taxon>Ascomycota</taxon>
        <taxon>Pezizomycotina</taxon>
        <taxon>Eurotiomycetes</taxon>
        <taxon>Eurotiomycetidae</taxon>
        <taxon>Eurotiales</taxon>
        <taxon>Aspergillaceae</taxon>
        <taxon>Penicilliopsis</taxon>
    </lineage>
</organism>
<sequence length="560" mass="63782">MDIYGTAVTVITQVYQVTVFIQGVISDIKSFDEDRAEIRLKLQLQLSTLYFFRESFFNPEQGLMLPGKLPTWVANTVTGLLEQMRAVLADYERVGTKYGLVDSEVKMDDYKPDQVENTKRSLLERAKNKAQSLKLKGIDWSLFDKKKLNKILESYTEWTKSLQNLMQHMSQESLAHFIRDSAGAKSSGLEPVWKRQTLVDAKAPDDFHSLEGKIVEDKGTSGDFRLGQWSHKDTTMQVVVEYHGYDSMLLRDDLDPEEIEEYKAPLRNLAWLLQNSTFSDTEASTEETLSQPKIYALECLGFIDQPENERSVLLYKLPSVHKGGEVDSKLVSLHDFINAVDPKTKRPLKPSLNDRFNIAHCLALTVLNVHGSRWVHKNIWSKGVLLFNNADSVTASDVEHATDRDYSQKARRRMLAYLGDWGFARSLQQGTDMRSDFEIEPNLYRHPERQGRPTRQFARIHDIYALGVVLLEIGSWMTISKLMAGTIRDSEKSGRLPKAKRVREQFVSWATHQISKEIGESYAKAVVACLEGSFRNGSDMELSLDFSEKVVNVLARGVNI</sequence>
<dbReference type="InterPro" id="IPR029498">
    <property type="entry name" value="HeLo_dom"/>
</dbReference>
<dbReference type="OrthoDB" id="1911848at2759"/>
<evidence type="ECO:0000313" key="2">
    <source>
        <dbReference type="EMBL" id="OJJ51149.1"/>
    </source>
</evidence>
<dbReference type="PANTHER" id="PTHR37542:SF1">
    <property type="entry name" value="PRION-INHIBITION AND PROPAGATION HELO DOMAIN-CONTAINING PROTEIN"/>
    <property type="match status" value="1"/>
</dbReference>
<dbReference type="InterPro" id="IPR011009">
    <property type="entry name" value="Kinase-like_dom_sf"/>
</dbReference>
<dbReference type="PANTHER" id="PTHR37542">
    <property type="entry name" value="HELO DOMAIN-CONTAINING PROTEIN-RELATED"/>
    <property type="match status" value="1"/>
</dbReference>
<name>A0A1L9SVD2_9EURO</name>
<dbReference type="PROSITE" id="PS50011">
    <property type="entry name" value="PROTEIN_KINASE_DOM"/>
    <property type="match status" value="1"/>
</dbReference>
<proteinExistence type="predicted"/>
<protein>
    <recommendedName>
        <fullName evidence="1">Protein kinase domain-containing protein</fullName>
    </recommendedName>
</protein>
<dbReference type="Proteomes" id="UP000184188">
    <property type="component" value="Unassembled WGS sequence"/>
</dbReference>
<dbReference type="GO" id="GO:0005524">
    <property type="term" value="F:ATP binding"/>
    <property type="evidence" value="ECO:0007669"/>
    <property type="project" value="InterPro"/>
</dbReference>
<keyword evidence="3" id="KW-1185">Reference proteome</keyword>
<dbReference type="RefSeq" id="XP_022585659.1">
    <property type="nucleotide sequence ID" value="XM_022721235.1"/>
</dbReference>
<dbReference type="Gene3D" id="1.10.510.10">
    <property type="entry name" value="Transferase(Phosphotransferase) domain 1"/>
    <property type="match status" value="1"/>
</dbReference>
<dbReference type="EMBL" id="KV878336">
    <property type="protein sequence ID" value="OJJ51149.1"/>
    <property type="molecule type" value="Genomic_DNA"/>
</dbReference>
<evidence type="ECO:0000313" key="3">
    <source>
        <dbReference type="Proteomes" id="UP000184188"/>
    </source>
</evidence>
<dbReference type="InterPro" id="IPR038305">
    <property type="entry name" value="HeLo_sf"/>
</dbReference>
<dbReference type="GeneID" id="34607700"/>
<dbReference type="STRING" id="1073090.A0A1L9SVD2"/>
<dbReference type="SUPFAM" id="SSF56112">
    <property type="entry name" value="Protein kinase-like (PK-like)"/>
    <property type="match status" value="1"/>
</dbReference>
<feature type="domain" description="Protein kinase" evidence="1">
    <location>
        <begin position="210"/>
        <end position="560"/>
    </location>
</feature>